<protein>
    <submittedName>
        <fullName evidence="4">LPXTG cell wall anchor domain-containing protein</fullName>
    </submittedName>
</protein>
<evidence type="ECO:0000256" key="3">
    <source>
        <dbReference type="SAM" id="SignalP"/>
    </source>
</evidence>
<proteinExistence type="predicted"/>
<keyword evidence="2" id="KW-0812">Transmembrane</keyword>
<feature type="region of interest" description="Disordered" evidence="1">
    <location>
        <begin position="31"/>
        <end position="119"/>
    </location>
</feature>
<feature type="compositionally biased region" description="Low complexity" evidence="1">
    <location>
        <begin position="297"/>
        <end position="306"/>
    </location>
</feature>
<evidence type="ECO:0000256" key="1">
    <source>
        <dbReference type="SAM" id="MobiDB-lite"/>
    </source>
</evidence>
<feature type="compositionally biased region" description="Low complexity" evidence="1">
    <location>
        <begin position="31"/>
        <end position="52"/>
    </location>
</feature>
<dbReference type="NCBIfam" id="NF041528">
    <property type="entry name" value="strep_LAETG"/>
    <property type="match status" value="1"/>
</dbReference>
<sequence length="358" mass="37480">MKLRRALAAAATTAVIAPIALLSAPAAFATDETTTPATTETTTPATGDTTPPADEETTAPADDETTAPADEETTAPADDETTAPTDEETTPGDEETTTAPDDEETTPAPEESTPGEDEELPYCEEVDEDFAEEALAVEVSALPGKIVAGSGWHSFNLKVTNTSDVTLKDVAFYAEVESTKYWETWEPTLSPYVDLQFRNPSTNSWESIEGADGLAGGYFWGTDTMKPNDYNKIDLRVNIHKGAPAGESYHFGTGAYIDNINGEDCIAEGFGDGWFFDVLPAGASNEDPGEAEPGAEKPPAATPEKPQGGVSEQPVTGSLAETGSSSQLPVIATVGGVTILAGAGVMFAMKRRRSGAEA</sequence>
<dbReference type="NCBIfam" id="TIGR01167">
    <property type="entry name" value="LPXTG_anchor"/>
    <property type="match status" value="1"/>
</dbReference>
<dbReference type="Proteomes" id="UP001622690">
    <property type="component" value="Chromosome"/>
</dbReference>
<gene>
    <name evidence="4" type="ORF">OHU27_20750</name>
</gene>
<evidence type="ECO:0000313" key="4">
    <source>
        <dbReference type="EMBL" id="WTO84715.1"/>
    </source>
</evidence>
<keyword evidence="5" id="KW-1185">Reference proteome</keyword>
<keyword evidence="2" id="KW-0472">Membrane</keyword>
<dbReference type="EMBL" id="CP108125">
    <property type="protein sequence ID" value="WTO84715.1"/>
    <property type="molecule type" value="Genomic_DNA"/>
</dbReference>
<feature type="signal peptide" evidence="3">
    <location>
        <begin position="1"/>
        <end position="29"/>
    </location>
</feature>
<keyword evidence="2" id="KW-1133">Transmembrane helix</keyword>
<dbReference type="RefSeq" id="WP_366897530.1">
    <property type="nucleotide sequence ID" value="NZ_CP108125.1"/>
</dbReference>
<accession>A0ABZ1IWQ1</accession>
<feature type="transmembrane region" description="Helical" evidence="2">
    <location>
        <begin position="328"/>
        <end position="349"/>
    </location>
</feature>
<feature type="compositionally biased region" description="Polar residues" evidence="1">
    <location>
        <begin position="313"/>
        <end position="324"/>
    </location>
</feature>
<evidence type="ECO:0000313" key="5">
    <source>
        <dbReference type="Proteomes" id="UP001622690"/>
    </source>
</evidence>
<reference evidence="4 5" key="1">
    <citation type="submission" date="2022-10" db="EMBL/GenBank/DDBJ databases">
        <title>The complete genomes of actinobacterial strains from the NBC collection.</title>
        <authorList>
            <person name="Joergensen T.S."/>
            <person name="Alvarez Arevalo M."/>
            <person name="Sterndorff E.B."/>
            <person name="Faurdal D."/>
            <person name="Vuksanovic O."/>
            <person name="Mourched A.-S."/>
            <person name="Charusanti P."/>
            <person name="Shaw S."/>
            <person name="Blin K."/>
            <person name="Weber T."/>
        </authorList>
    </citation>
    <scope>NUCLEOTIDE SEQUENCE [LARGE SCALE GENOMIC DNA]</scope>
    <source>
        <strain evidence="4 5">NBC_00206</strain>
    </source>
</reference>
<feature type="compositionally biased region" description="Acidic residues" evidence="1">
    <location>
        <begin position="53"/>
        <end position="105"/>
    </location>
</feature>
<keyword evidence="3" id="KW-0732">Signal</keyword>
<evidence type="ECO:0000256" key="2">
    <source>
        <dbReference type="SAM" id="Phobius"/>
    </source>
</evidence>
<organism evidence="4 5">
    <name type="scientific">Streptomyces nigra</name>
    <dbReference type="NCBI Taxonomy" id="1827580"/>
    <lineage>
        <taxon>Bacteria</taxon>
        <taxon>Bacillati</taxon>
        <taxon>Actinomycetota</taxon>
        <taxon>Actinomycetes</taxon>
        <taxon>Kitasatosporales</taxon>
        <taxon>Streptomycetaceae</taxon>
        <taxon>Streptomyces</taxon>
    </lineage>
</organism>
<feature type="region of interest" description="Disordered" evidence="1">
    <location>
        <begin position="281"/>
        <end position="324"/>
    </location>
</feature>
<name>A0ABZ1IWQ1_9ACTN</name>
<feature type="chain" id="PRO_5046763437" evidence="3">
    <location>
        <begin position="30"/>
        <end position="358"/>
    </location>
</feature>